<proteinExistence type="predicted"/>
<sequence>MQLQDSDSDGKDLDDRAMRFQQILSQENFAESQQVYQMHIDDQSHSYKIPQYTHLVADMH</sequence>
<evidence type="ECO:0000313" key="2">
    <source>
        <dbReference type="Proteomes" id="UP000234323"/>
    </source>
</evidence>
<gene>
    <name evidence="1" type="ORF">RhiirA4_412361</name>
</gene>
<protein>
    <submittedName>
        <fullName evidence="1">Uncharacterized protein</fullName>
    </submittedName>
</protein>
<name>A0A2I1HK67_9GLOM</name>
<comment type="caution">
    <text evidence="1">The sequence shown here is derived from an EMBL/GenBank/DDBJ whole genome shotgun (WGS) entry which is preliminary data.</text>
</comment>
<dbReference type="EMBL" id="LLXI01003437">
    <property type="protein sequence ID" value="PKY59230.1"/>
    <property type="molecule type" value="Genomic_DNA"/>
</dbReference>
<accession>A0A2I1HK67</accession>
<keyword evidence="2" id="KW-1185">Reference proteome</keyword>
<dbReference type="Proteomes" id="UP000234323">
    <property type="component" value="Unassembled WGS sequence"/>
</dbReference>
<dbReference type="AlphaFoldDB" id="A0A2I1HK67"/>
<organism evidence="1 2">
    <name type="scientific">Rhizophagus irregularis</name>
    <dbReference type="NCBI Taxonomy" id="588596"/>
    <lineage>
        <taxon>Eukaryota</taxon>
        <taxon>Fungi</taxon>
        <taxon>Fungi incertae sedis</taxon>
        <taxon>Mucoromycota</taxon>
        <taxon>Glomeromycotina</taxon>
        <taxon>Glomeromycetes</taxon>
        <taxon>Glomerales</taxon>
        <taxon>Glomeraceae</taxon>
        <taxon>Rhizophagus</taxon>
    </lineage>
</organism>
<evidence type="ECO:0000313" key="1">
    <source>
        <dbReference type="EMBL" id="PKY59230.1"/>
    </source>
</evidence>
<reference evidence="1 2" key="1">
    <citation type="submission" date="2015-10" db="EMBL/GenBank/DDBJ databases">
        <title>Genome analyses suggest a sexual origin of heterokaryosis in a supposedly ancient asexual fungus.</title>
        <authorList>
            <person name="Ropars J."/>
            <person name="Sedzielewska K."/>
            <person name="Noel J."/>
            <person name="Charron P."/>
            <person name="Farinelli L."/>
            <person name="Marton T."/>
            <person name="Kruger M."/>
            <person name="Pelin A."/>
            <person name="Brachmann A."/>
            <person name="Corradi N."/>
        </authorList>
    </citation>
    <scope>NUCLEOTIDE SEQUENCE [LARGE SCALE GENOMIC DNA]</scope>
    <source>
        <strain evidence="1 2">A4</strain>
    </source>
</reference>